<dbReference type="EMBL" id="CALNXK010000018">
    <property type="protein sequence ID" value="CAH3105419.1"/>
    <property type="molecule type" value="Genomic_DNA"/>
</dbReference>
<evidence type="ECO:0000256" key="1">
    <source>
        <dbReference type="ARBA" id="ARBA00022473"/>
    </source>
</evidence>
<keyword evidence="4" id="KW-0472">Membrane</keyword>
<keyword evidence="5" id="KW-0732">Signal</keyword>
<proteinExistence type="predicted"/>
<feature type="transmembrane region" description="Helical" evidence="4">
    <location>
        <begin position="339"/>
        <end position="363"/>
    </location>
</feature>
<dbReference type="SUPFAM" id="SSF63501">
    <property type="entry name" value="Frizzled cysteine-rich domain"/>
    <property type="match status" value="1"/>
</dbReference>
<protein>
    <recommendedName>
        <fullName evidence="6">FZ domain-containing protein</fullName>
    </recommendedName>
</protein>
<dbReference type="InterPro" id="IPR015526">
    <property type="entry name" value="Frizzled/SFRP"/>
</dbReference>
<dbReference type="PROSITE" id="PS50038">
    <property type="entry name" value="FZ"/>
    <property type="match status" value="2"/>
</dbReference>
<dbReference type="InterPro" id="IPR020067">
    <property type="entry name" value="Frizzled_dom"/>
</dbReference>
<reference evidence="7 8" key="1">
    <citation type="submission" date="2022-05" db="EMBL/GenBank/DDBJ databases">
        <authorList>
            <consortium name="Genoscope - CEA"/>
            <person name="William W."/>
        </authorList>
    </citation>
    <scope>NUCLEOTIDE SEQUENCE [LARGE SCALE GENOMIC DNA]</scope>
</reference>
<feature type="signal peptide" evidence="5">
    <location>
        <begin position="1"/>
        <end position="27"/>
    </location>
</feature>
<dbReference type="Proteomes" id="UP001159405">
    <property type="component" value="Unassembled WGS sequence"/>
</dbReference>
<dbReference type="InterPro" id="IPR036790">
    <property type="entry name" value="Frizzled_dom_sf"/>
</dbReference>
<comment type="caution">
    <text evidence="3">Lacks conserved residue(s) required for the propagation of feature annotation.</text>
</comment>
<evidence type="ECO:0000256" key="2">
    <source>
        <dbReference type="ARBA" id="ARBA00023157"/>
    </source>
</evidence>
<feature type="chain" id="PRO_5046963461" description="FZ domain-containing protein" evidence="5">
    <location>
        <begin position="28"/>
        <end position="398"/>
    </location>
</feature>
<evidence type="ECO:0000313" key="8">
    <source>
        <dbReference type="Proteomes" id="UP001159405"/>
    </source>
</evidence>
<keyword evidence="4" id="KW-1133">Transmembrane helix</keyword>
<keyword evidence="1" id="KW-0217">Developmental protein</keyword>
<organism evidence="7 8">
    <name type="scientific">Porites lobata</name>
    <dbReference type="NCBI Taxonomy" id="104759"/>
    <lineage>
        <taxon>Eukaryota</taxon>
        <taxon>Metazoa</taxon>
        <taxon>Cnidaria</taxon>
        <taxon>Anthozoa</taxon>
        <taxon>Hexacorallia</taxon>
        <taxon>Scleractinia</taxon>
        <taxon>Fungiina</taxon>
        <taxon>Poritidae</taxon>
        <taxon>Porites</taxon>
    </lineage>
</organism>
<feature type="domain" description="FZ" evidence="6">
    <location>
        <begin position="169"/>
        <end position="295"/>
    </location>
</feature>
<keyword evidence="8" id="KW-1185">Reference proteome</keyword>
<sequence length="398" mass="44653">MFYFSEALVVSCLLCFFTPLLCHRADGDPCESLLNTPFEICKEAGYETMVPYPIDVPEESKEEFALDMKKTIGIMKSKNCAASGLVEAIECSLFAPKCNSLGDPIFPCRRVCAEYLKQCKKELHSFDLHELIPHCLLLPNETSSCTQCFFPPNFTTSSDPEPGPLDQGCVELIIPACKNLYSHTLTSLEVQKDEYEFFYDKNYTNDNAETRFPDLVLEMLDLHPKCAENIKKLFCGQHFPPCFPHEGLRLYSLCRPLCVAIARDCPDFFRDNLPGAEYCGTMAKGKSHHGFCPSTHLPEQFSWLPYAELTEGPRGSSEATKVTITATAGESQSSDSAKAWAITVTVLLAIVIVGIVVWVVLCWKMRRLPRTSAYLKAPYTRQTNDDNMHTLATRQDSL</sequence>
<gene>
    <name evidence="7" type="ORF">PLOB_00013792</name>
</gene>
<evidence type="ECO:0000313" key="7">
    <source>
        <dbReference type="EMBL" id="CAH3105419.1"/>
    </source>
</evidence>
<accession>A0ABN8NDR1</accession>
<evidence type="ECO:0000256" key="4">
    <source>
        <dbReference type="SAM" id="Phobius"/>
    </source>
</evidence>
<evidence type="ECO:0000259" key="6">
    <source>
        <dbReference type="PROSITE" id="PS50038"/>
    </source>
</evidence>
<dbReference type="PANTHER" id="PTHR11309">
    <property type="entry name" value="FRIZZLED"/>
    <property type="match status" value="1"/>
</dbReference>
<dbReference type="PANTHER" id="PTHR11309:SF126">
    <property type="entry name" value="FRIZZLED-2"/>
    <property type="match status" value="1"/>
</dbReference>
<name>A0ABN8NDR1_9CNID</name>
<dbReference type="Gene3D" id="1.10.2000.10">
    <property type="entry name" value="Frizzled cysteine-rich domain"/>
    <property type="match status" value="2"/>
</dbReference>
<dbReference type="Pfam" id="PF01392">
    <property type="entry name" value="Fz"/>
    <property type="match status" value="1"/>
</dbReference>
<feature type="domain" description="FZ" evidence="6">
    <location>
        <begin position="25"/>
        <end position="148"/>
    </location>
</feature>
<keyword evidence="2" id="KW-1015">Disulfide bond</keyword>
<keyword evidence="4" id="KW-0812">Transmembrane</keyword>
<evidence type="ECO:0000256" key="3">
    <source>
        <dbReference type="PROSITE-ProRule" id="PRU00090"/>
    </source>
</evidence>
<comment type="caution">
    <text evidence="7">The sequence shown here is derived from an EMBL/GenBank/DDBJ whole genome shotgun (WGS) entry which is preliminary data.</text>
</comment>
<evidence type="ECO:0000256" key="5">
    <source>
        <dbReference type="SAM" id="SignalP"/>
    </source>
</evidence>